<comment type="caution">
    <text evidence="2">The sequence shown here is derived from an EMBL/GenBank/DDBJ whole genome shotgun (WGS) entry which is preliminary data.</text>
</comment>
<organism evidence="2 3">
    <name type="scientific">Kribbella yunnanensis</name>
    <dbReference type="NCBI Taxonomy" id="190194"/>
    <lineage>
        <taxon>Bacteria</taxon>
        <taxon>Bacillati</taxon>
        <taxon>Actinomycetota</taxon>
        <taxon>Actinomycetes</taxon>
        <taxon>Propionibacteriales</taxon>
        <taxon>Kribbellaceae</taxon>
        <taxon>Kribbella</taxon>
    </lineage>
</organism>
<accession>A0ABN2IVA2</accession>
<name>A0ABN2IVA2_9ACTN</name>
<dbReference type="Pfam" id="PF13228">
    <property type="entry name" value="DUF4037"/>
    <property type="match status" value="1"/>
</dbReference>
<dbReference type="EMBL" id="BAAANF010000023">
    <property type="protein sequence ID" value="GAA1712224.1"/>
    <property type="molecule type" value="Genomic_DNA"/>
</dbReference>
<feature type="domain" description="DUF4037" evidence="1">
    <location>
        <begin position="125"/>
        <end position="222"/>
    </location>
</feature>
<keyword evidence="3" id="KW-1185">Reference proteome</keyword>
<sequence>MMSRVTGFRSARELSAAFYEDVIRPVVDVPHAAGLLGWGSDVLGYDTERSMDHGWGPRLHVFVDEPAPVRDAIEKALPDEYDGHPVRFGWDTQEPIHHITVTTISSWLTDLLGFDASAGVGTSDWLITPQQMLLGVIAGPVYADDGRLDAVRAQLQWYPDEIWRWSMACQWSRIGQEETFVQRTSEVGDELGSRVLAARLTRDLMRLALLQSRVYAPYSKWLGTAFAQLSHADGLDRVLADVLAADNYPARERALTTAYRLLGERHNALAITPPIDPARRPFHERPALVLDAGRFAAACLATVTDTALLELPSIGTVDQFADNTDLLSNPSAYRRLIGAYDRVAESAE</sequence>
<gene>
    <name evidence="2" type="ORF">GCM10009745_70440</name>
</gene>
<reference evidence="2 3" key="1">
    <citation type="journal article" date="2019" name="Int. J. Syst. Evol. Microbiol.">
        <title>The Global Catalogue of Microorganisms (GCM) 10K type strain sequencing project: providing services to taxonomists for standard genome sequencing and annotation.</title>
        <authorList>
            <consortium name="The Broad Institute Genomics Platform"/>
            <consortium name="The Broad Institute Genome Sequencing Center for Infectious Disease"/>
            <person name="Wu L."/>
            <person name="Ma J."/>
        </authorList>
    </citation>
    <scope>NUCLEOTIDE SEQUENCE [LARGE SCALE GENOMIC DNA]</scope>
    <source>
        <strain evidence="2 3">JCM 14307</strain>
    </source>
</reference>
<evidence type="ECO:0000259" key="1">
    <source>
        <dbReference type="Pfam" id="PF13228"/>
    </source>
</evidence>
<proteinExistence type="predicted"/>
<dbReference type="InterPro" id="IPR025117">
    <property type="entry name" value="DUF4037"/>
</dbReference>
<protein>
    <submittedName>
        <fullName evidence="2">DUF4037 domain-containing protein</fullName>
    </submittedName>
</protein>
<evidence type="ECO:0000313" key="2">
    <source>
        <dbReference type="EMBL" id="GAA1712224.1"/>
    </source>
</evidence>
<evidence type="ECO:0000313" key="3">
    <source>
        <dbReference type="Proteomes" id="UP001500280"/>
    </source>
</evidence>
<dbReference type="Proteomes" id="UP001500280">
    <property type="component" value="Unassembled WGS sequence"/>
</dbReference>